<reference evidence="1 2" key="1">
    <citation type="submission" date="2015-10" db="EMBL/GenBank/DDBJ databases">
        <title>Genome analyses suggest a sexual origin of heterokaryosis in a supposedly ancient asexual fungus.</title>
        <authorList>
            <person name="Ropars J."/>
            <person name="Sedzielewska K."/>
            <person name="Noel J."/>
            <person name="Charron P."/>
            <person name="Farinelli L."/>
            <person name="Marton T."/>
            <person name="Kruger M."/>
            <person name="Pelin A."/>
            <person name="Brachmann A."/>
            <person name="Corradi N."/>
        </authorList>
    </citation>
    <scope>NUCLEOTIDE SEQUENCE [LARGE SCALE GENOMIC DNA]</scope>
    <source>
        <strain evidence="1 2">A4</strain>
    </source>
</reference>
<protein>
    <submittedName>
        <fullName evidence="1">Uncharacterized protein</fullName>
    </submittedName>
</protein>
<keyword evidence="2" id="KW-1185">Reference proteome</keyword>
<comment type="caution">
    <text evidence="1">The sequence shown here is derived from an EMBL/GenBank/DDBJ whole genome shotgun (WGS) entry which is preliminary data.</text>
</comment>
<evidence type="ECO:0000313" key="2">
    <source>
        <dbReference type="Proteomes" id="UP000234323"/>
    </source>
</evidence>
<dbReference type="Proteomes" id="UP000234323">
    <property type="component" value="Unassembled WGS sequence"/>
</dbReference>
<dbReference type="AlphaFoldDB" id="A0A2I1H208"/>
<sequence>MDISNKNLDTTEITIRNNSKTDAKNLWKDINDEEYQIFHATIFPTESDETVFFFKKINIMDL</sequence>
<proteinExistence type="predicted"/>
<name>A0A2I1H208_9GLOM</name>
<organism evidence="1 2">
    <name type="scientific">Rhizophagus irregularis</name>
    <dbReference type="NCBI Taxonomy" id="588596"/>
    <lineage>
        <taxon>Eukaryota</taxon>
        <taxon>Fungi</taxon>
        <taxon>Fungi incertae sedis</taxon>
        <taxon>Mucoromycota</taxon>
        <taxon>Glomeromycotina</taxon>
        <taxon>Glomeromycetes</taxon>
        <taxon>Glomerales</taxon>
        <taxon>Glomeraceae</taxon>
        <taxon>Rhizophagus</taxon>
    </lineage>
</organism>
<gene>
    <name evidence="1" type="ORF">RhiirA4_408715</name>
</gene>
<accession>A0A2I1H208</accession>
<evidence type="ECO:0000313" key="1">
    <source>
        <dbReference type="EMBL" id="PKY52919.1"/>
    </source>
</evidence>
<feature type="non-terminal residue" evidence="1">
    <location>
        <position position="62"/>
    </location>
</feature>
<dbReference type="EMBL" id="LLXI01001291">
    <property type="protein sequence ID" value="PKY52919.1"/>
    <property type="molecule type" value="Genomic_DNA"/>
</dbReference>